<reference evidence="9 10" key="1">
    <citation type="submission" date="2020-11" db="EMBL/GenBank/DDBJ databases">
        <title>Arthrobacter antarcticus sp. nov., isolated from Antarctic Soil.</title>
        <authorList>
            <person name="Li J."/>
        </authorList>
    </citation>
    <scope>NUCLEOTIDE SEQUENCE [LARGE SCALE GENOMIC DNA]</scope>
    <source>
        <strain evidence="9 10">Z1-20</strain>
    </source>
</reference>
<evidence type="ECO:0000256" key="6">
    <source>
        <dbReference type="ARBA" id="ARBA00022989"/>
    </source>
</evidence>
<evidence type="ECO:0000256" key="1">
    <source>
        <dbReference type="ARBA" id="ARBA00004651"/>
    </source>
</evidence>
<keyword evidence="3 8" id="KW-0812">Transmembrane</keyword>
<feature type="transmembrane region" description="Helical" evidence="8">
    <location>
        <begin position="351"/>
        <end position="374"/>
    </location>
</feature>
<evidence type="ECO:0000256" key="5">
    <source>
        <dbReference type="ARBA" id="ARBA00022984"/>
    </source>
</evidence>
<dbReference type="EMBL" id="JADNYM010000042">
    <property type="protein sequence ID" value="MBG0741797.1"/>
    <property type="molecule type" value="Genomic_DNA"/>
</dbReference>
<dbReference type="InterPro" id="IPR004268">
    <property type="entry name" value="MurJ"/>
</dbReference>
<dbReference type="GO" id="GO:0015648">
    <property type="term" value="F:lipid-linked peptidoglycan transporter activity"/>
    <property type="evidence" value="ECO:0007669"/>
    <property type="project" value="TreeGrafter"/>
</dbReference>
<dbReference type="RefSeq" id="WP_196398728.1">
    <property type="nucleotide sequence ID" value="NZ_JADNYM010000042.1"/>
</dbReference>
<dbReference type="GO" id="GO:0008360">
    <property type="term" value="P:regulation of cell shape"/>
    <property type="evidence" value="ECO:0007669"/>
    <property type="project" value="UniProtKB-KW"/>
</dbReference>
<feature type="transmembrane region" description="Helical" evidence="8">
    <location>
        <begin position="47"/>
        <end position="67"/>
    </location>
</feature>
<evidence type="ECO:0000313" key="10">
    <source>
        <dbReference type="Proteomes" id="UP000655366"/>
    </source>
</evidence>
<dbReference type="GO" id="GO:0005886">
    <property type="term" value="C:plasma membrane"/>
    <property type="evidence" value="ECO:0007669"/>
    <property type="project" value="UniProtKB-SubCell"/>
</dbReference>
<evidence type="ECO:0000256" key="2">
    <source>
        <dbReference type="ARBA" id="ARBA00022475"/>
    </source>
</evidence>
<dbReference type="Proteomes" id="UP000655366">
    <property type="component" value="Unassembled WGS sequence"/>
</dbReference>
<sequence length="576" mass="61107">MSKSYQSQHQTRPASDVPLLGQVNVARSGAIMAIGTLVSRVLGLTKVALIAVAIGALGPLSSIFDAANNLPNLLYIMLAGGVFNVVLVPQIIKASRLPDRGSDYLSRVLTLGVILLLSITVVATLAAGPLMSIFTQFEGTQLVIATQFAVWLLPQICFYGLYALVGQILNAHNRFGAYMWAPVLNNIIAIIGILVFLQLWGPQTISADTLPNWTIEQTVFLGGMTTLGVVMQAMVLLVPLRRLGLGLRPRWGWRGMGLKATGKIAGWALGTMIIGQLSWIFITWVATGATGKSDSTSSDVPGLFLFNRATDIYILPHSIVVLSIATIYFNQMAKAATSGNQIALREAVSRLLRTVGVITFFGSSVLFLLAGQIGRLIGGASPEAGFSIGVAVAILALSSPFLSANFIFNRVLYATEDARTPFVLQLVLIVIGVVGAIAVLGVQQEYLIFALLGTISAGNIIAAFISGAVLHRKIGNFGMANIIKTHLKFAAGALSSILIGVPALIALGGASFIDGNFDGFAWQSPLNAFTTAVAVGLIMAVIYVLTLKILRAKEINDLLSPLLGRFSHHCAKSQKP</sequence>
<keyword evidence="10" id="KW-1185">Reference proteome</keyword>
<keyword evidence="7 8" id="KW-0472">Membrane</keyword>
<feature type="transmembrane region" description="Helical" evidence="8">
    <location>
        <begin position="220"/>
        <end position="243"/>
    </location>
</feature>
<feature type="transmembrane region" description="Helical" evidence="8">
    <location>
        <begin position="446"/>
        <end position="470"/>
    </location>
</feature>
<feature type="transmembrane region" description="Helical" evidence="8">
    <location>
        <begin position="73"/>
        <end position="92"/>
    </location>
</feature>
<feature type="transmembrane region" description="Helical" evidence="8">
    <location>
        <begin position="177"/>
        <end position="200"/>
    </location>
</feature>
<organism evidence="9 10">
    <name type="scientific">Arthrobacter terrae</name>
    <dbReference type="NCBI Taxonomy" id="2935737"/>
    <lineage>
        <taxon>Bacteria</taxon>
        <taxon>Bacillati</taxon>
        <taxon>Actinomycetota</taxon>
        <taxon>Actinomycetes</taxon>
        <taxon>Micrococcales</taxon>
        <taxon>Micrococcaceae</taxon>
        <taxon>Arthrobacter</taxon>
    </lineage>
</organism>
<feature type="transmembrane region" description="Helical" evidence="8">
    <location>
        <begin position="386"/>
        <end position="408"/>
    </location>
</feature>
<dbReference type="PANTHER" id="PTHR47019">
    <property type="entry name" value="LIPID II FLIPPASE MURJ"/>
    <property type="match status" value="1"/>
</dbReference>
<protein>
    <submittedName>
        <fullName evidence="9">Virulence factor MviN</fullName>
    </submittedName>
</protein>
<evidence type="ECO:0000256" key="8">
    <source>
        <dbReference type="SAM" id="Phobius"/>
    </source>
</evidence>
<feature type="transmembrane region" description="Helical" evidence="8">
    <location>
        <begin position="264"/>
        <end position="286"/>
    </location>
</feature>
<accession>A0A931CRS3</accession>
<name>A0A931CRS3_9MICC</name>
<keyword evidence="5" id="KW-0573">Peptidoglycan synthesis</keyword>
<feature type="transmembrane region" description="Helical" evidence="8">
    <location>
        <begin position="148"/>
        <end position="165"/>
    </location>
</feature>
<dbReference type="Pfam" id="PF03023">
    <property type="entry name" value="MurJ"/>
    <property type="match status" value="1"/>
</dbReference>
<keyword evidence="6 8" id="KW-1133">Transmembrane helix</keyword>
<feature type="transmembrane region" description="Helical" evidence="8">
    <location>
        <begin position="420"/>
        <end position="440"/>
    </location>
</feature>
<comment type="subcellular location">
    <subcellularLocation>
        <location evidence="1">Cell membrane</location>
        <topology evidence="1">Multi-pass membrane protein</topology>
    </subcellularLocation>
</comment>
<keyword evidence="4" id="KW-0133">Cell shape</keyword>
<feature type="transmembrane region" description="Helical" evidence="8">
    <location>
        <begin position="525"/>
        <end position="545"/>
    </location>
</feature>
<feature type="transmembrane region" description="Helical" evidence="8">
    <location>
        <begin position="312"/>
        <end position="330"/>
    </location>
</feature>
<feature type="transmembrane region" description="Helical" evidence="8">
    <location>
        <begin position="104"/>
        <end position="128"/>
    </location>
</feature>
<proteinExistence type="predicted"/>
<evidence type="ECO:0000256" key="4">
    <source>
        <dbReference type="ARBA" id="ARBA00022960"/>
    </source>
</evidence>
<dbReference type="AlphaFoldDB" id="A0A931CRS3"/>
<comment type="caution">
    <text evidence="9">The sequence shown here is derived from an EMBL/GenBank/DDBJ whole genome shotgun (WGS) entry which is preliminary data.</text>
</comment>
<dbReference type="PANTHER" id="PTHR47019:SF1">
    <property type="entry name" value="LIPID II FLIPPASE MURJ"/>
    <property type="match status" value="1"/>
</dbReference>
<dbReference type="InterPro" id="IPR051050">
    <property type="entry name" value="Lipid_II_flippase_MurJ/MviN"/>
</dbReference>
<dbReference type="GO" id="GO:0034204">
    <property type="term" value="P:lipid translocation"/>
    <property type="evidence" value="ECO:0007669"/>
    <property type="project" value="TreeGrafter"/>
</dbReference>
<evidence type="ECO:0000313" key="9">
    <source>
        <dbReference type="EMBL" id="MBG0741797.1"/>
    </source>
</evidence>
<evidence type="ECO:0000256" key="3">
    <source>
        <dbReference type="ARBA" id="ARBA00022692"/>
    </source>
</evidence>
<feature type="transmembrane region" description="Helical" evidence="8">
    <location>
        <begin position="491"/>
        <end position="513"/>
    </location>
</feature>
<keyword evidence="2" id="KW-1003">Cell membrane</keyword>
<dbReference type="PRINTS" id="PR01806">
    <property type="entry name" value="VIRFACTRMVIN"/>
</dbReference>
<gene>
    <name evidence="9" type="ORF">IV500_20800</name>
</gene>
<evidence type="ECO:0000256" key="7">
    <source>
        <dbReference type="ARBA" id="ARBA00023136"/>
    </source>
</evidence>
<dbReference type="GO" id="GO:0009252">
    <property type="term" value="P:peptidoglycan biosynthetic process"/>
    <property type="evidence" value="ECO:0007669"/>
    <property type="project" value="UniProtKB-KW"/>
</dbReference>